<evidence type="ECO:0000313" key="6">
    <source>
        <dbReference type="Proteomes" id="UP000000267"/>
    </source>
</evidence>
<dbReference type="KEGG" id="vpo:Kpol_1036p25"/>
<comment type="similarity">
    <text evidence="1">Belongs to the protein disulfide isomerase family.</text>
</comment>
<dbReference type="PANTHER" id="PTHR45672">
    <property type="entry name" value="PROTEIN DISULFIDE-ISOMERASE C17H9.14C-RELATED"/>
    <property type="match status" value="1"/>
</dbReference>
<keyword evidence="6" id="KW-1185">Reference proteome</keyword>
<dbReference type="GO" id="GO:0015035">
    <property type="term" value="F:protein-disulfide reductase activity"/>
    <property type="evidence" value="ECO:0007669"/>
    <property type="project" value="EnsemblFungi"/>
</dbReference>
<dbReference type="GeneID" id="5547619"/>
<dbReference type="OrthoDB" id="10264505at2759"/>
<dbReference type="GO" id="GO:0006457">
    <property type="term" value="P:protein folding"/>
    <property type="evidence" value="ECO:0007669"/>
    <property type="project" value="EnsemblFungi"/>
</dbReference>
<evidence type="ECO:0000313" key="5">
    <source>
        <dbReference type="EMBL" id="EDO19283.1"/>
    </source>
</evidence>
<dbReference type="GO" id="GO:0003756">
    <property type="term" value="F:protein disulfide isomerase activity"/>
    <property type="evidence" value="ECO:0007669"/>
    <property type="project" value="EnsemblFungi"/>
</dbReference>
<dbReference type="EMBL" id="DS480380">
    <property type="protein sequence ID" value="EDO19283.1"/>
    <property type="molecule type" value="Genomic_DNA"/>
</dbReference>
<evidence type="ECO:0000259" key="4">
    <source>
        <dbReference type="PROSITE" id="PS51352"/>
    </source>
</evidence>
<name>A7TEH6_VANPO</name>
<protein>
    <recommendedName>
        <fullName evidence="4">Thioredoxin domain-containing protein</fullName>
    </recommendedName>
</protein>
<dbReference type="Gene3D" id="3.40.30.10">
    <property type="entry name" value="Glutaredoxin"/>
    <property type="match status" value="1"/>
</dbReference>
<dbReference type="PhylomeDB" id="A7TEH6"/>
<dbReference type="InterPro" id="IPR013766">
    <property type="entry name" value="Thioredoxin_domain"/>
</dbReference>
<dbReference type="HOGENOM" id="CLU_087689_0_0_1"/>
<dbReference type="SUPFAM" id="SSF52833">
    <property type="entry name" value="Thioredoxin-like"/>
    <property type="match status" value="1"/>
</dbReference>
<dbReference type="eggNOG" id="KOG0191">
    <property type="taxonomic scope" value="Eukaryota"/>
</dbReference>
<feature type="chain" id="PRO_5002715699" description="Thioredoxin domain-containing protein" evidence="3">
    <location>
        <begin position="22"/>
        <end position="277"/>
    </location>
</feature>
<dbReference type="Pfam" id="PF00085">
    <property type="entry name" value="Thioredoxin"/>
    <property type="match status" value="1"/>
</dbReference>
<dbReference type="PROSITE" id="PS51352">
    <property type="entry name" value="THIOREDOXIN_2"/>
    <property type="match status" value="1"/>
</dbReference>
<dbReference type="PANTHER" id="PTHR45672:SF3">
    <property type="entry name" value="THIOREDOXIN DOMAIN-CONTAINING PROTEIN 5"/>
    <property type="match status" value="1"/>
</dbReference>
<evidence type="ECO:0000256" key="2">
    <source>
        <dbReference type="ARBA" id="ARBA00022729"/>
    </source>
</evidence>
<dbReference type="STRING" id="436907.A7TEH6"/>
<dbReference type="InterPro" id="IPR036249">
    <property type="entry name" value="Thioredoxin-like_sf"/>
</dbReference>
<keyword evidence="2 3" id="KW-0732">Signal</keyword>
<accession>A7TEH6</accession>
<dbReference type="GO" id="GO:0005783">
    <property type="term" value="C:endoplasmic reticulum"/>
    <property type="evidence" value="ECO:0007669"/>
    <property type="project" value="EnsemblFungi"/>
</dbReference>
<organism evidence="6">
    <name type="scientific">Vanderwaltozyma polyspora (strain ATCC 22028 / DSM 70294 / BCRC 21397 / CBS 2163 / NBRC 10782 / NRRL Y-8283 / UCD 57-17)</name>
    <name type="common">Kluyveromyces polysporus</name>
    <dbReference type="NCBI Taxonomy" id="436907"/>
    <lineage>
        <taxon>Eukaryota</taxon>
        <taxon>Fungi</taxon>
        <taxon>Dikarya</taxon>
        <taxon>Ascomycota</taxon>
        <taxon>Saccharomycotina</taxon>
        <taxon>Saccharomycetes</taxon>
        <taxon>Saccharomycetales</taxon>
        <taxon>Saccharomycetaceae</taxon>
        <taxon>Vanderwaltozyma</taxon>
    </lineage>
</organism>
<dbReference type="AlphaFoldDB" id="A7TEH6"/>
<dbReference type="InterPro" id="IPR051063">
    <property type="entry name" value="PDI"/>
</dbReference>
<dbReference type="InParanoid" id="A7TEH6"/>
<evidence type="ECO:0000256" key="1">
    <source>
        <dbReference type="ARBA" id="ARBA00006347"/>
    </source>
</evidence>
<dbReference type="RefSeq" id="XP_001647141.1">
    <property type="nucleotide sequence ID" value="XM_001647091.1"/>
</dbReference>
<feature type="domain" description="Thioredoxin" evidence="4">
    <location>
        <begin position="6"/>
        <end position="173"/>
    </location>
</feature>
<proteinExistence type="inferred from homology"/>
<sequence>MQISRIFWLLILSIFVKLVVSGESHVQDVRSLDQFYEVCNDNSTYTVVKYYTTWCSHCKRLAPVFDKLGEFYDKNIGNDLPVTFLNVDCDVFGNTLCASLPGYPVVQFIKGETPSSDVDGVDPQELSFLGRIVQKITDRFKSPSWQVNPERITEFKGRRDFDGLKNFIETVKGQVKKEHMISTILNDGDCNESELCKIGKAYLHDTLNNISTKKAVDQERMKLENIIKNNKVDEEAEQKALDIVKFKLEFLNYFEDTLNLDFVEERKFVDLKHHDEL</sequence>
<dbReference type="FunCoup" id="A7TEH6">
    <property type="interactions" value="184"/>
</dbReference>
<reference evidence="5 6" key="1">
    <citation type="journal article" date="2007" name="Proc. Natl. Acad. Sci. U.S.A.">
        <title>Independent sorting-out of thousands of duplicated gene pairs in two yeast species descended from a whole-genome duplication.</title>
        <authorList>
            <person name="Scannell D.R."/>
            <person name="Frank A.C."/>
            <person name="Conant G.C."/>
            <person name="Byrne K.P."/>
            <person name="Woolfit M."/>
            <person name="Wolfe K.H."/>
        </authorList>
    </citation>
    <scope>NUCLEOTIDE SEQUENCE [LARGE SCALE GENOMIC DNA]</scope>
    <source>
        <strain evidence="6">ATCC 22028 / DSM 70294 / BCRC 21397 / CBS 2163 / NBRC 10782 / NRRL Y-8283 / UCD 57-17</strain>
    </source>
</reference>
<evidence type="ECO:0000256" key="3">
    <source>
        <dbReference type="SAM" id="SignalP"/>
    </source>
</evidence>
<feature type="signal peptide" evidence="3">
    <location>
        <begin position="1"/>
        <end position="21"/>
    </location>
</feature>
<dbReference type="Proteomes" id="UP000000267">
    <property type="component" value="Unassembled WGS sequence"/>
</dbReference>
<dbReference type="OMA" id="KYYTSWC"/>
<gene>
    <name evidence="5" type="ORF">Kpol_1036p25</name>
</gene>